<keyword evidence="5 12" id="KW-0067">ATP-binding</keyword>
<evidence type="ECO:0000256" key="8">
    <source>
        <dbReference type="SAM" id="MobiDB-lite"/>
    </source>
</evidence>
<dbReference type="PANTHER" id="PTHR24223:SF356">
    <property type="entry name" value="ATP-BINDING CASSETTE TRANSPORTER ABC4"/>
    <property type="match status" value="1"/>
</dbReference>
<feature type="transmembrane region" description="Helical" evidence="9">
    <location>
        <begin position="97"/>
        <end position="118"/>
    </location>
</feature>
<feature type="transmembrane region" description="Helical" evidence="9">
    <location>
        <begin position="459"/>
        <end position="477"/>
    </location>
</feature>
<organism evidence="12 13">
    <name type="scientific">Phlyctema vagabunda</name>
    <dbReference type="NCBI Taxonomy" id="108571"/>
    <lineage>
        <taxon>Eukaryota</taxon>
        <taxon>Fungi</taxon>
        <taxon>Dikarya</taxon>
        <taxon>Ascomycota</taxon>
        <taxon>Pezizomycotina</taxon>
        <taxon>Leotiomycetes</taxon>
        <taxon>Helotiales</taxon>
        <taxon>Dermateaceae</taxon>
        <taxon>Phlyctema</taxon>
    </lineage>
</organism>
<sequence length="1482" mass="164278">MESLFRIGGIQESQSQYSHHVVKPFSSPSDDRIQWEDVVLRLSEYLQTGNAHLAILFASLLLIGLSFAKESSLLYIKSRKSQTDSRRGDVVFLYKKPLVYDIVNQAIIGTALILSILLSSQGPVLEAAVLGYTFVLRCLHIFVSRRQHGVFRLIFGVHSILLLVSSTLLSFSVDILPTLLIHRHIRSTPLQVTKTLMLVTSLAVLMVSPRNAIKKESSTPTSNNVAKMEELEEKLLVSPAPEEYCSPVSYFMSYSWLDKLILVGWRRALALDDLPPLPHYDEPFIWLDNVLEARKRGISTMKTVLILMRWELLAQMTFAALTAVVEFIPPFAMNRLLSYLDDPENSVFHPAVWVLLLFLGPMARSFSYQQYIFNSTRLVVRVRSSFVQEIYHKALGSIIFEKVPIEEKEKNSQDVENPSPEEVPVEPESDVQDVGDSGVGHIINLMSFDVHAIEQARDIVWVSVAVPIEVTISMVFLYRLIGWSSMAGLMVMILSLSLPSIISRQMMMIQRKVMERSDIRISSISEYLSSIRIIKYFGWEKPMVDKIKEMRRVEQLQIWKRKMWAVASVWAGDFIPLFTLFIMFVTFTAGTGQPLRAATAFTCLSVIETLRQQFMRIADVTAYIAEALTSFKRVDTFFRTVIPKTEVSIGEPALKAATFLRSPGGNFRLRDIDVEFLPGQLNVVTGPTGCGKTSLLLSLLGETILESGEVTCPRDVAHFDQDRYDATVKACGLLRDLEELPHGDLTQVAEQGAVLSGGQQQRVALARAVYSSASTLLLDDVFSALDIHTTNLIYNEFFKNGFLGERTVILVSHLPALIDAASLVVRIEAGRVVETSKKTSTVSTSTNPELEEAHEPSEAAALPTDRKPTILKNNKLEESAKGRVPRGLFFQYILCFGGYPYAILALATSFSAQAAFFSITLWLSVWTGAYSKSEAVNIGFYISVYAAILFGFNFMVALNNGIFQYGSWRAASNLHTKLLDGVFNVPIRWFDSQAIGTILNRFSTDMQILDSNLVNVLRMTLDLQIRLCLRIGGIASIMPIFALPAAIFCSVGFMIGEMYTRTQISIKRLTSTTQSPIFAHFSESLIGLPTIRAQSGMKDVFGLILADRVRRNSRAFEALYNSNRWVSVRADAVAATVAASAGIIAIVKAQTISAGLVGFSLTNAIGLSQTILAMVRTMNELEVELNSFQRVLEYTNLKSETEEYKEHAIHSGNPDKTITPPASWPSQGEVKLEGFSASYSHDGPNVLKNISLHARPGERIGIVGRTGSGKSSLGLSLLRFTHKTSGAIFIDGIDISKLALSDLRRSVTIIPQEPTLFAGDVRTNLDPFNEQDETDLNAALKACNFTINDTSISSSSSSTSSATEPTITLTTPVATDGSNFSRGQRQILSMARAICRRSKIVLLDEATSSVDDATDEQIQRVLRTEFPGSTVFTIAHRLKTVMDYDRIIVLSDGRIVEVGTPKELSEKSEGVFGGMVREMGNL</sequence>
<dbReference type="Pfam" id="PF00005">
    <property type="entry name" value="ABC_tran"/>
    <property type="match status" value="2"/>
</dbReference>
<evidence type="ECO:0000313" key="13">
    <source>
        <dbReference type="Proteomes" id="UP001629113"/>
    </source>
</evidence>
<feature type="transmembrane region" description="Helical" evidence="9">
    <location>
        <begin position="51"/>
        <end position="76"/>
    </location>
</feature>
<dbReference type="GO" id="GO:0005524">
    <property type="term" value="F:ATP binding"/>
    <property type="evidence" value="ECO:0007669"/>
    <property type="project" value="UniProtKB-KW"/>
</dbReference>
<evidence type="ECO:0000256" key="9">
    <source>
        <dbReference type="SAM" id="Phobius"/>
    </source>
</evidence>
<dbReference type="InterPro" id="IPR027417">
    <property type="entry name" value="P-loop_NTPase"/>
</dbReference>
<dbReference type="Gene3D" id="3.40.50.300">
    <property type="entry name" value="P-loop containing nucleotide triphosphate hydrolases"/>
    <property type="match status" value="2"/>
</dbReference>
<comment type="subcellular location">
    <subcellularLocation>
        <location evidence="1">Membrane</location>
    </subcellularLocation>
</comment>
<dbReference type="InterPro" id="IPR011527">
    <property type="entry name" value="ABC1_TM_dom"/>
</dbReference>
<feature type="domain" description="ABC transmembrane type-1" evidence="11">
    <location>
        <begin position="903"/>
        <end position="1182"/>
    </location>
</feature>
<dbReference type="CDD" id="cd18604">
    <property type="entry name" value="ABC_6TM_VMR1_D2_like"/>
    <property type="match status" value="1"/>
</dbReference>
<feature type="domain" description="ABC transporter" evidence="10">
    <location>
        <begin position="654"/>
        <end position="854"/>
    </location>
</feature>
<dbReference type="InterPro" id="IPR050173">
    <property type="entry name" value="ABC_transporter_C-like"/>
</dbReference>
<feature type="transmembrane region" description="Helical" evidence="9">
    <location>
        <begin position="938"/>
        <end position="958"/>
    </location>
</feature>
<evidence type="ECO:0000256" key="4">
    <source>
        <dbReference type="ARBA" id="ARBA00022741"/>
    </source>
</evidence>
<evidence type="ECO:0000259" key="11">
    <source>
        <dbReference type="PROSITE" id="PS50929"/>
    </source>
</evidence>
<reference evidence="12 13" key="1">
    <citation type="submission" date="2024-06" db="EMBL/GenBank/DDBJ databases">
        <title>Complete genome of Phlyctema vagabunda strain 19-DSS-EL-015.</title>
        <authorList>
            <person name="Fiorenzani C."/>
        </authorList>
    </citation>
    <scope>NUCLEOTIDE SEQUENCE [LARGE SCALE GENOMIC DNA]</scope>
    <source>
        <strain evidence="12 13">19-DSS-EL-015</strain>
    </source>
</reference>
<dbReference type="InterPro" id="IPR003439">
    <property type="entry name" value="ABC_transporter-like_ATP-bd"/>
</dbReference>
<dbReference type="InterPro" id="IPR017871">
    <property type="entry name" value="ABC_transporter-like_CS"/>
</dbReference>
<feature type="transmembrane region" description="Helical" evidence="9">
    <location>
        <begin position="191"/>
        <end position="208"/>
    </location>
</feature>
<evidence type="ECO:0000256" key="3">
    <source>
        <dbReference type="ARBA" id="ARBA00022692"/>
    </source>
</evidence>
<comment type="caution">
    <text evidence="12">The sequence shown here is derived from an EMBL/GenBank/DDBJ whole genome shotgun (WGS) entry which is preliminary data.</text>
</comment>
<dbReference type="SUPFAM" id="SSF90123">
    <property type="entry name" value="ABC transporter transmembrane region"/>
    <property type="match status" value="2"/>
</dbReference>
<keyword evidence="3 9" id="KW-0812">Transmembrane</keyword>
<dbReference type="CDD" id="cd18596">
    <property type="entry name" value="ABC_6TM_VMR1_D1_like"/>
    <property type="match status" value="1"/>
</dbReference>
<dbReference type="EMBL" id="JBFCZG010000010">
    <property type="protein sequence ID" value="KAL3417937.1"/>
    <property type="molecule type" value="Genomic_DNA"/>
</dbReference>
<keyword evidence="7 9" id="KW-0472">Membrane</keyword>
<feature type="transmembrane region" description="Helical" evidence="9">
    <location>
        <begin position="483"/>
        <end position="502"/>
    </location>
</feature>
<dbReference type="Proteomes" id="UP001629113">
    <property type="component" value="Unassembled WGS sequence"/>
</dbReference>
<keyword evidence="2" id="KW-0813">Transport</keyword>
<dbReference type="PANTHER" id="PTHR24223">
    <property type="entry name" value="ATP-BINDING CASSETTE SUB-FAMILY C"/>
    <property type="match status" value="1"/>
</dbReference>
<dbReference type="SMART" id="SM00382">
    <property type="entry name" value="AAA"/>
    <property type="match status" value="2"/>
</dbReference>
<dbReference type="InterPro" id="IPR036640">
    <property type="entry name" value="ABC1_TM_sf"/>
</dbReference>
<keyword evidence="13" id="KW-1185">Reference proteome</keyword>
<keyword evidence="6 9" id="KW-1133">Transmembrane helix</keyword>
<feature type="transmembrane region" description="Helical" evidence="9">
    <location>
        <begin position="1027"/>
        <end position="1055"/>
    </location>
</feature>
<dbReference type="SUPFAM" id="SSF52540">
    <property type="entry name" value="P-loop containing nucleoside triphosphate hydrolases"/>
    <property type="match status" value="2"/>
</dbReference>
<evidence type="ECO:0000256" key="7">
    <source>
        <dbReference type="ARBA" id="ARBA00023136"/>
    </source>
</evidence>
<dbReference type="InterPro" id="IPR003593">
    <property type="entry name" value="AAA+_ATPase"/>
</dbReference>
<feature type="region of interest" description="Disordered" evidence="8">
    <location>
        <begin position="838"/>
        <end position="859"/>
    </location>
</feature>
<feature type="region of interest" description="Disordered" evidence="8">
    <location>
        <begin position="409"/>
        <end position="431"/>
    </location>
</feature>
<feature type="domain" description="ABC transmembrane type-1" evidence="11">
    <location>
        <begin position="318"/>
        <end position="626"/>
    </location>
</feature>
<feature type="transmembrane region" description="Helical" evidence="9">
    <location>
        <begin position="124"/>
        <end position="143"/>
    </location>
</feature>
<dbReference type="Pfam" id="PF00664">
    <property type="entry name" value="ABC_membrane"/>
    <property type="match status" value="2"/>
</dbReference>
<feature type="transmembrane region" description="Helical" evidence="9">
    <location>
        <begin position="348"/>
        <end position="367"/>
    </location>
</feature>
<dbReference type="PROSITE" id="PS50893">
    <property type="entry name" value="ABC_TRANSPORTER_2"/>
    <property type="match status" value="2"/>
</dbReference>
<evidence type="ECO:0000256" key="2">
    <source>
        <dbReference type="ARBA" id="ARBA00022448"/>
    </source>
</evidence>
<name>A0ABR4P431_9HELO</name>
<feature type="transmembrane region" description="Helical" evidence="9">
    <location>
        <begin position="150"/>
        <end position="171"/>
    </location>
</feature>
<evidence type="ECO:0000256" key="5">
    <source>
        <dbReference type="ARBA" id="ARBA00022840"/>
    </source>
</evidence>
<feature type="domain" description="ABC transporter" evidence="10">
    <location>
        <begin position="1230"/>
        <end position="1477"/>
    </location>
</feature>
<dbReference type="Gene3D" id="1.20.1560.10">
    <property type="entry name" value="ABC transporter type 1, transmembrane domain"/>
    <property type="match status" value="2"/>
</dbReference>
<evidence type="ECO:0000313" key="12">
    <source>
        <dbReference type="EMBL" id="KAL3417937.1"/>
    </source>
</evidence>
<accession>A0ABR4P431</accession>
<protein>
    <submittedName>
        <fullName evidence="12">ATP-binding cassette transporter abc4</fullName>
    </submittedName>
</protein>
<evidence type="ECO:0000256" key="1">
    <source>
        <dbReference type="ARBA" id="ARBA00004370"/>
    </source>
</evidence>
<feature type="transmembrane region" description="Helical" evidence="9">
    <location>
        <begin position="564"/>
        <end position="587"/>
    </location>
</feature>
<dbReference type="CDD" id="cd03244">
    <property type="entry name" value="ABCC_MRP_domain2"/>
    <property type="match status" value="1"/>
</dbReference>
<proteinExistence type="predicted"/>
<evidence type="ECO:0000256" key="6">
    <source>
        <dbReference type="ARBA" id="ARBA00022989"/>
    </source>
</evidence>
<gene>
    <name evidence="12" type="ORF">PVAG01_10947</name>
</gene>
<dbReference type="PROSITE" id="PS00211">
    <property type="entry name" value="ABC_TRANSPORTER_1"/>
    <property type="match status" value="1"/>
</dbReference>
<dbReference type="PROSITE" id="PS50929">
    <property type="entry name" value="ABC_TM1F"/>
    <property type="match status" value="2"/>
</dbReference>
<feature type="transmembrane region" description="Helical" evidence="9">
    <location>
        <begin position="304"/>
        <end position="328"/>
    </location>
</feature>
<keyword evidence="4" id="KW-0547">Nucleotide-binding</keyword>
<evidence type="ECO:0000259" key="10">
    <source>
        <dbReference type="PROSITE" id="PS50893"/>
    </source>
</evidence>